<evidence type="ECO:0000256" key="5">
    <source>
        <dbReference type="ARBA" id="ARBA00022970"/>
    </source>
</evidence>
<dbReference type="InterPro" id="IPR052157">
    <property type="entry name" value="BCAA_transport_permease"/>
</dbReference>
<dbReference type="AlphaFoldDB" id="U2EGR6"/>
<organism evidence="10 11">
    <name type="scientific">Salinisphaera shabanensis E1L3A</name>
    <dbReference type="NCBI Taxonomy" id="1033802"/>
    <lineage>
        <taxon>Bacteria</taxon>
        <taxon>Pseudomonadati</taxon>
        <taxon>Pseudomonadota</taxon>
        <taxon>Gammaproteobacteria</taxon>
        <taxon>Salinisphaerales</taxon>
        <taxon>Salinisphaeraceae</taxon>
        <taxon>Salinisphaera</taxon>
    </lineage>
</organism>
<keyword evidence="5" id="KW-0029">Amino-acid transport</keyword>
<dbReference type="RefSeq" id="WP_006913740.1">
    <property type="nucleotide sequence ID" value="NZ_AFNV02000034.1"/>
</dbReference>
<dbReference type="Pfam" id="PF02653">
    <property type="entry name" value="BPD_transp_2"/>
    <property type="match status" value="1"/>
</dbReference>
<keyword evidence="11" id="KW-1185">Reference proteome</keyword>
<evidence type="ECO:0000256" key="9">
    <source>
        <dbReference type="SAM" id="Phobius"/>
    </source>
</evidence>
<evidence type="ECO:0000256" key="8">
    <source>
        <dbReference type="ARBA" id="ARBA00037998"/>
    </source>
</evidence>
<comment type="similarity">
    <text evidence="8">Belongs to the binding-protein-dependent transport system permease family. LivHM subfamily.</text>
</comment>
<evidence type="ECO:0000256" key="6">
    <source>
        <dbReference type="ARBA" id="ARBA00022989"/>
    </source>
</evidence>
<keyword evidence="7 9" id="KW-0472">Membrane</keyword>
<comment type="subcellular location">
    <subcellularLocation>
        <location evidence="1">Cell inner membrane</location>
        <topology evidence="1">Multi-pass membrane protein</topology>
    </subcellularLocation>
</comment>
<feature type="transmembrane region" description="Helical" evidence="9">
    <location>
        <begin position="6"/>
        <end position="28"/>
    </location>
</feature>
<dbReference type="PANTHER" id="PTHR11795:SF450">
    <property type="entry name" value="ABC TRANSPORTER PERMEASE PROTEIN"/>
    <property type="match status" value="1"/>
</dbReference>
<dbReference type="GO" id="GO:0006865">
    <property type="term" value="P:amino acid transport"/>
    <property type="evidence" value="ECO:0007669"/>
    <property type="project" value="UniProtKB-KW"/>
</dbReference>
<dbReference type="GO" id="GO:0022857">
    <property type="term" value="F:transmembrane transporter activity"/>
    <property type="evidence" value="ECO:0007669"/>
    <property type="project" value="InterPro"/>
</dbReference>
<keyword evidence="2" id="KW-0813">Transport</keyword>
<dbReference type="OrthoDB" id="9807115at2"/>
<keyword evidence="6 9" id="KW-1133">Transmembrane helix</keyword>
<evidence type="ECO:0000313" key="10">
    <source>
        <dbReference type="EMBL" id="ERJ17587.1"/>
    </source>
</evidence>
<evidence type="ECO:0000256" key="3">
    <source>
        <dbReference type="ARBA" id="ARBA00022475"/>
    </source>
</evidence>
<protein>
    <submittedName>
        <fullName evidence="10">ABC-transporter permease component protein</fullName>
    </submittedName>
</protein>
<dbReference type="Proteomes" id="UP000006242">
    <property type="component" value="Unassembled WGS sequence"/>
</dbReference>
<reference evidence="10 11" key="1">
    <citation type="journal article" date="2011" name="J. Bacteriol.">
        <title>Genome sequence of Salinisphaera shabanensis, a gammaproteobacterium from the harsh, variable environment of the brine-seawater interface of the Shaban Deep in the Red Sea.</title>
        <authorList>
            <person name="Antunes A."/>
            <person name="Alam I."/>
            <person name="Bajic V.B."/>
            <person name="Stingl U."/>
        </authorList>
    </citation>
    <scope>NUCLEOTIDE SEQUENCE [LARGE SCALE GENOMIC DNA]</scope>
    <source>
        <strain evidence="10 11">E1L3A</strain>
    </source>
</reference>
<keyword evidence="4 9" id="KW-0812">Transmembrane</keyword>
<evidence type="ECO:0000313" key="11">
    <source>
        <dbReference type="Proteomes" id="UP000006242"/>
    </source>
</evidence>
<dbReference type="CDD" id="cd06582">
    <property type="entry name" value="TM_PBP1_LivH_like"/>
    <property type="match status" value="1"/>
</dbReference>
<dbReference type="PANTHER" id="PTHR11795">
    <property type="entry name" value="BRANCHED-CHAIN AMINO ACID TRANSPORT SYSTEM PERMEASE PROTEIN LIVH"/>
    <property type="match status" value="1"/>
</dbReference>
<dbReference type="InterPro" id="IPR001851">
    <property type="entry name" value="ABC_transp_permease"/>
</dbReference>
<evidence type="ECO:0000256" key="1">
    <source>
        <dbReference type="ARBA" id="ARBA00004429"/>
    </source>
</evidence>
<evidence type="ECO:0000256" key="7">
    <source>
        <dbReference type="ARBA" id="ARBA00023136"/>
    </source>
</evidence>
<comment type="caution">
    <text evidence="10">The sequence shown here is derived from an EMBL/GenBank/DDBJ whole genome shotgun (WGS) entry which is preliminary data.</text>
</comment>
<feature type="transmembrane region" description="Helical" evidence="9">
    <location>
        <begin position="187"/>
        <end position="206"/>
    </location>
</feature>
<feature type="transmembrane region" description="Helical" evidence="9">
    <location>
        <begin position="61"/>
        <end position="80"/>
    </location>
</feature>
<reference evidence="10 11" key="2">
    <citation type="journal article" date="2013" name="PLoS ONE">
        <title>INDIGO - INtegrated Data Warehouse of MIcrobial GenOmes with Examples from the Red Sea Extremophiles.</title>
        <authorList>
            <person name="Alam I."/>
            <person name="Antunes A."/>
            <person name="Kamau A.A."/>
            <person name="Ba Alawi W."/>
            <person name="Kalkatawi M."/>
            <person name="Stingl U."/>
            <person name="Bajic V.B."/>
        </authorList>
    </citation>
    <scope>NUCLEOTIDE SEQUENCE [LARGE SCALE GENOMIC DNA]</scope>
    <source>
        <strain evidence="10 11">E1L3A</strain>
    </source>
</reference>
<dbReference type="GO" id="GO:0005886">
    <property type="term" value="C:plasma membrane"/>
    <property type="evidence" value="ECO:0007669"/>
    <property type="project" value="UniProtKB-SubCell"/>
</dbReference>
<feature type="transmembrane region" description="Helical" evidence="9">
    <location>
        <begin position="265"/>
        <end position="284"/>
    </location>
</feature>
<dbReference type="eggNOG" id="COG0559">
    <property type="taxonomic scope" value="Bacteria"/>
</dbReference>
<dbReference type="EMBL" id="AFNV02000034">
    <property type="protein sequence ID" value="ERJ17587.1"/>
    <property type="molecule type" value="Genomic_DNA"/>
</dbReference>
<accession>U2EGR6</accession>
<evidence type="ECO:0000256" key="2">
    <source>
        <dbReference type="ARBA" id="ARBA00022448"/>
    </source>
</evidence>
<name>U2EGR6_9GAMM</name>
<sequence>MFAEFLQYLFSGLTAGSTYALVALGFTIIYNASHIINFAQGEFLMIGGLGSVMLMQYGLPMPLAIVAAIVLAVLAGILIEKLAIERAATNDIVPLIIITIGASLFLRGGAQFFWGKSIHALPAFTGNTPINIAGATILPQSLWVLGIGAVVVCLLAWFFTRTLTGKAMLAVSHNPNAARLVGINPRFILMLSFALAGALGAVAGAVAAPITLTVYDVGVMLGLKGFVAAVLGGLGSPLGAVAGGLLLGIMEAFTAGYISSEYKDAVPFVIVLLVLFFMPSGLFGSRATERV</sequence>
<feature type="transmembrane region" description="Helical" evidence="9">
    <location>
        <begin position="141"/>
        <end position="159"/>
    </location>
</feature>
<feature type="transmembrane region" description="Helical" evidence="9">
    <location>
        <begin position="92"/>
        <end position="114"/>
    </location>
</feature>
<gene>
    <name evidence="10" type="ORF">SSPSH_003631</name>
</gene>
<evidence type="ECO:0000256" key="4">
    <source>
        <dbReference type="ARBA" id="ARBA00022692"/>
    </source>
</evidence>
<keyword evidence="3" id="KW-1003">Cell membrane</keyword>
<dbReference type="STRING" id="1033802.SSPSH_003631"/>
<proteinExistence type="inferred from homology"/>